<reference evidence="6 7" key="1">
    <citation type="submission" date="2024-06" db="EMBL/GenBank/DDBJ databases">
        <authorList>
            <person name="Kim D.-U."/>
        </authorList>
    </citation>
    <scope>NUCLEOTIDE SEQUENCE [LARGE SCALE GENOMIC DNA]</scope>
    <source>
        <strain evidence="6 7">KACC15460</strain>
    </source>
</reference>
<accession>A0ABV2DM58</accession>
<dbReference type="SUPFAM" id="SSF46785">
    <property type="entry name" value="Winged helix' DNA-binding domain"/>
    <property type="match status" value="1"/>
</dbReference>
<evidence type="ECO:0000256" key="2">
    <source>
        <dbReference type="ARBA" id="ARBA00023015"/>
    </source>
</evidence>
<dbReference type="InterPro" id="IPR036390">
    <property type="entry name" value="WH_DNA-bd_sf"/>
</dbReference>
<dbReference type="SUPFAM" id="SSF53850">
    <property type="entry name" value="Periplasmic binding protein-like II"/>
    <property type="match status" value="1"/>
</dbReference>
<dbReference type="PROSITE" id="PS50931">
    <property type="entry name" value="HTH_LYSR"/>
    <property type="match status" value="1"/>
</dbReference>
<dbReference type="RefSeq" id="WP_354463297.1">
    <property type="nucleotide sequence ID" value="NZ_JBEWSZ010000003.1"/>
</dbReference>
<dbReference type="Proteomes" id="UP001548832">
    <property type="component" value="Unassembled WGS sequence"/>
</dbReference>
<feature type="domain" description="HTH lysR-type" evidence="5">
    <location>
        <begin position="9"/>
        <end position="66"/>
    </location>
</feature>
<comment type="caution">
    <text evidence="6">The sequence shown here is derived from an EMBL/GenBank/DDBJ whole genome shotgun (WGS) entry which is preliminary data.</text>
</comment>
<keyword evidence="3" id="KW-0238">DNA-binding</keyword>
<dbReference type="CDD" id="cd08432">
    <property type="entry name" value="PBP2_GcdR_TrpI_HvrB_AmpR_like"/>
    <property type="match status" value="1"/>
</dbReference>
<gene>
    <name evidence="6" type="ORF">ABVQ20_29885</name>
</gene>
<keyword evidence="7" id="KW-1185">Reference proteome</keyword>
<dbReference type="InterPro" id="IPR005119">
    <property type="entry name" value="LysR_subst-bd"/>
</dbReference>
<dbReference type="Gene3D" id="1.10.10.10">
    <property type="entry name" value="Winged helix-like DNA-binding domain superfamily/Winged helix DNA-binding domain"/>
    <property type="match status" value="1"/>
</dbReference>
<protein>
    <submittedName>
        <fullName evidence="6">LysR substrate-binding domain-containing protein</fullName>
    </submittedName>
</protein>
<keyword evidence="2" id="KW-0805">Transcription regulation</keyword>
<keyword evidence="4" id="KW-0804">Transcription</keyword>
<dbReference type="InterPro" id="IPR058163">
    <property type="entry name" value="LysR-type_TF_proteobact-type"/>
</dbReference>
<name>A0ABV2DM58_9HYPH</name>
<dbReference type="PANTHER" id="PTHR30537:SF5">
    <property type="entry name" value="HTH-TYPE TRANSCRIPTIONAL ACTIVATOR TTDR-RELATED"/>
    <property type="match status" value="1"/>
</dbReference>
<dbReference type="Gene3D" id="3.40.190.10">
    <property type="entry name" value="Periplasmic binding protein-like II"/>
    <property type="match status" value="2"/>
</dbReference>
<dbReference type="EMBL" id="JBEWSZ010000003">
    <property type="protein sequence ID" value="MET2831185.1"/>
    <property type="molecule type" value="Genomic_DNA"/>
</dbReference>
<evidence type="ECO:0000313" key="7">
    <source>
        <dbReference type="Proteomes" id="UP001548832"/>
    </source>
</evidence>
<sequence>MKSIRRQLPPLTALTAFEAAARLSSFTKAAGELGITQAAVSRQIHLLEQDFGFPLFMRSHRKVVLTVKGKLLSEATSSAFNLLTETVTDLRQGGTSADLTISATVAFSHFWLVPRISEFSRQHPEINLRIVTQDDIPDLQRGEMDVAIRFGTGMWADGHAEALFEDEIFPICSPDFARSAGPIRSPDDLIGHSLISNETDDPMWTGWNEWLSAFGVVVPRKPLGLRCSYYTEAIYAALNGQGIALGWKRLVQDLLEQRRLVRLTAAAIKPQGAYFVVLPTRRQNREAVMLFKQWLSVSSHEPMSTHL</sequence>
<dbReference type="PANTHER" id="PTHR30537">
    <property type="entry name" value="HTH-TYPE TRANSCRIPTIONAL REGULATOR"/>
    <property type="match status" value="1"/>
</dbReference>
<dbReference type="Pfam" id="PF03466">
    <property type="entry name" value="LysR_substrate"/>
    <property type="match status" value="1"/>
</dbReference>
<evidence type="ECO:0000256" key="3">
    <source>
        <dbReference type="ARBA" id="ARBA00023125"/>
    </source>
</evidence>
<evidence type="ECO:0000256" key="1">
    <source>
        <dbReference type="ARBA" id="ARBA00009437"/>
    </source>
</evidence>
<organism evidence="6 7">
    <name type="scientific">Mesorhizobium shangrilense</name>
    <dbReference type="NCBI Taxonomy" id="460060"/>
    <lineage>
        <taxon>Bacteria</taxon>
        <taxon>Pseudomonadati</taxon>
        <taxon>Pseudomonadota</taxon>
        <taxon>Alphaproteobacteria</taxon>
        <taxon>Hyphomicrobiales</taxon>
        <taxon>Phyllobacteriaceae</taxon>
        <taxon>Mesorhizobium</taxon>
    </lineage>
</organism>
<dbReference type="PRINTS" id="PR00039">
    <property type="entry name" value="HTHLYSR"/>
</dbReference>
<dbReference type="InterPro" id="IPR000847">
    <property type="entry name" value="LysR_HTH_N"/>
</dbReference>
<comment type="similarity">
    <text evidence="1">Belongs to the LysR transcriptional regulatory family.</text>
</comment>
<evidence type="ECO:0000313" key="6">
    <source>
        <dbReference type="EMBL" id="MET2831185.1"/>
    </source>
</evidence>
<evidence type="ECO:0000259" key="5">
    <source>
        <dbReference type="PROSITE" id="PS50931"/>
    </source>
</evidence>
<dbReference type="Pfam" id="PF00126">
    <property type="entry name" value="HTH_1"/>
    <property type="match status" value="1"/>
</dbReference>
<dbReference type="InterPro" id="IPR036388">
    <property type="entry name" value="WH-like_DNA-bd_sf"/>
</dbReference>
<proteinExistence type="inferred from homology"/>
<evidence type="ECO:0000256" key="4">
    <source>
        <dbReference type="ARBA" id="ARBA00023163"/>
    </source>
</evidence>